<proteinExistence type="predicted"/>
<feature type="transmembrane region" description="Helical" evidence="1">
    <location>
        <begin position="131"/>
        <end position="150"/>
    </location>
</feature>
<evidence type="ECO:0000313" key="4">
    <source>
        <dbReference type="Proteomes" id="UP000028013"/>
    </source>
</evidence>
<dbReference type="PATRIC" id="fig|1339349.3.peg.521"/>
<dbReference type="PANTHER" id="PTHR39165">
    <property type="entry name" value="IG HYPOTHETICAL 17883"/>
    <property type="match status" value="1"/>
</dbReference>
<feature type="transmembrane region" description="Helical" evidence="1">
    <location>
        <begin position="49"/>
        <end position="68"/>
    </location>
</feature>
<dbReference type="Pfam" id="PF04306">
    <property type="entry name" value="DUF456"/>
    <property type="match status" value="1"/>
</dbReference>
<sequence>MDILLIILGILCLIVGLAGCILPMIPGPPVAYAGLLLLHFTDKAQFSTTQLLLWLAAVVLVQILDYFVPMLGSKYSGGSRWGTRGCLIGTIVGLFFMPWGIILGPFLGAFAGELMGGSKTDQALKSGLGSLLGFLLGTVVKCVMSAYFCWEFVKALV</sequence>
<accession>A0A078SFB3</accession>
<dbReference type="InterPro" id="IPR007403">
    <property type="entry name" value="DUF456"/>
</dbReference>
<evidence type="ECO:0008006" key="5">
    <source>
        <dbReference type="Google" id="ProtNLM"/>
    </source>
</evidence>
<dbReference type="EMBL" id="JNHN01000069">
    <property type="protein sequence ID" value="KDS58996.1"/>
    <property type="molecule type" value="Genomic_DNA"/>
</dbReference>
<dbReference type="EMBL" id="JNHN01000001">
    <property type="protein sequence ID" value="KDS65217.1"/>
    <property type="molecule type" value="Genomic_DNA"/>
</dbReference>
<feature type="transmembrane region" description="Helical" evidence="1">
    <location>
        <begin position="88"/>
        <end position="111"/>
    </location>
</feature>
<gene>
    <name evidence="3" type="ORF">M094_3144</name>
    <name evidence="2" type="ORF">M094_3676</name>
</gene>
<reference evidence="2 4" key="1">
    <citation type="submission" date="2014-04" db="EMBL/GenBank/DDBJ databases">
        <authorList>
            <person name="Sears C."/>
            <person name="Carroll K."/>
            <person name="Sack B.R."/>
            <person name="Qadri F."/>
            <person name="Myers L.L."/>
            <person name="Chung G.-T."/>
            <person name="Escheverria P."/>
            <person name="Fraser C.M."/>
            <person name="Sadzewicz L."/>
            <person name="Shefchek K.A."/>
            <person name="Tallon L."/>
            <person name="Das S.P."/>
            <person name="Daugherty S."/>
            <person name="Mongodin E.F."/>
        </authorList>
    </citation>
    <scope>NUCLEOTIDE SEQUENCE [LARGE SCALE GENOMIC DNA]</scope>
    <source>
        <strain evidence="2 4">3978 T3 ii</strain>
    </source>
</reference>
<evidence type="ECO:0000313" key="3">
    <source>
        <dbReference type="EMBL" id="KDS65217.1"/>
    </source>
</evidence>
<evidence type="ECO:0000313" key="2">
    <source>
        <dbReference type="EMBL" id="KDS58996.1"/>
    </source>
</evidence>
<dbReference type="RefSeq" id="WP_035450190.1">
    <property type="nucleotide sequence ID" value="NZ_JNHN01000001.1"/>
</dbReference>
<keyword evidence="1" id="KW-1133">Transmembrane helix</keyword>
<name>A0A078SFB3_BACUN</name>
<dbReference type="Proteomes" id="UP000028013">
    <property type="component" value="Unassembled WGS sequence"/>
</dbReference>
<dbReference type="PANTHER" id="PTHR39165:SF1">
    <property type="entry name" value="DUF456 DOMAIN-CONTAINING PROTEIN"/>
    <property type="match status" value="1"/>
</dbReference>
<protein>
    <recommendedName>
        <fullName evidence="5">DUF456 domain-containing protein</fullName>
    </recommendedName>
</protein>
<organism evidence="2 4">
    <name type="scientific">Bacteroides uniformis str. 3978 T3 ii</name>
    <dbReference type="NCBI Taxonomy" id="1339349"/>
    <lineage>
        <taxon>Bacteria</taxon>
        <taxon>Pseudomonadati</taxon>
        <taxon>Bacteroidota</taxon>
        <taxon>Bacteroidia</taxon>
        <taxon>Bacteroidales</taxon>
        <taxon>Bacteroidaceae</taxon>
        <taxon>Bacteroides</taxon>
    </lineage>
</organism>
<comment type="caution">
    <text evidence="2">The sequence shown here is derived from an EMBL/GenBank/DDBJ whole genome shotgun (WGS) entry which is preliminary data.</text>
</comment>
<keyword evidence="1" id="KW-0812">Transmembrane</keyword>
<evidence type="ECO:0000256" key="1">
    <source>
        <dbReference type="SAM" id="Phobius"/>
    </source>
</evidence>
<dbReference type="AlphaFoldDB" id="A0A078SFB3"/>
<keyword evidence="1" id="KW-0472">Membrane</keyword>